<reference evidence="2 3" key="2">
    <citation type="submission" date="2018-11" db="EMBL/GenBank/DDBJ databases">
        <authorList>
            <consortium name="Pathogen Informatics"/>
        </authorList>
    </citation>
    <scope>NUCLEOTIDE SEQUENCE [LARGE SCALE GENOMIC DNA]</scope>
    <source>
        <strain evidence="2 3">MHpl1</strain>
    </source>
</reference>
<dbReference type="EMBL" id="UZAF01016104">
    <property type="protein sequence ID" value="VDO20373.1"/>
    <property type="molecule type" value="Genomic_DNA"/>
</dbReference>
<dbReference type="OrthoDB" id="5872878at2759"/>
<evidence type="ECO:0000313" key="4">
    <source>
        <dbReference type="WBParaSite" id="HPLM_0000320801-mRNA-1"/>
    </source>
</evidence>
<accession>A0A0N4W0U6</accession>
<evidence type="ECO:0000256" key="1">
    <source>
        <dbReference type="SAM" id="MobiDB-lite"/>
    </source>
</evidence>
<gene>
    <name evidence="2" type="ORF">HPLM_LOCUS3200</name>
</gene>
<dbReference type="AlphaFoldDB" id="A0A0N4W0U6"/>
<name>A0A0N4W0U6_HAEPC</name>
<evidence type="ECO:0000313" key="2">
    <source>
        <dbReference type="EMBL" id="VDO20373.1"/>
    </source>
</evidence>
<feature type="region of interest" description="Disordered" evidence="1">
    <location>
        <begin position="1"/>
        <end position="43"/>
    </location>
</feature>
<dbReference type="OMA" id="ATRSICK"/>
<protein>
    <submittedName>
        <fullName evidence="2 4">Uncharacterized protein</fullName>
    </submittedName>
</protein>
<reference evidence="4" key="1">
    <citation type="submission" date="2017-02" db="UniProtKB">
        <authorList>
            <consortium name="WormBaseParasite"/>
        </authorList>
    </citation>
    <scope>IDENTIFICATION</scope>
</reference>
<dbReference type="WBParaSite" id="HPLM_0000320801-mRNA-1">
    <property type="protein sequence ID" value="HPLM_0000320801-mRNA-1"/>
    <property type="gene ID" value="HPLM_0000320801"/>
</dbReference>
<sequence length="298" mass="34049">MRRPDVKGYSRRRRSSEIAEVENSPKRRRSSDPANITVPVSRPFSPATLARKLDELREDILSDAVDQLSAVELRGFDNKVETEEEYLKRREEVRRQLSNPDGFDANGRTELNYDAAAIAGAKLLIDETRATRSICKKLLEDCGIDEDEILYKPLSYNEGTEFQSAKYLADSRQASVVETLVDFQKQIKLKSEVLSCVAMRGNEISKSDGRLTRRAREEEEREIMKANAKAAKNKKILLMRTPSKNPQLNPLDEKKIIEKYALEVASEVRDNRKRRRIAPVPFDITLLDDIDYNFSGPV</sequence>
<organism evidence="4">
    <name type="scientific">Haemonchus placei</name>
    <name type="common">Barber's pole worm</name>
    <dbReference type="NCBI Taxonomy" id="6290"/>
    <lineage>
        <taxon>Eukaryota</taxon>
        <taxon>Metazoa</taxon>
        <taxon>Ecdysozoa</taxon>
        <taxon>Nematoda</taxon>
        <taxon>Chromadorea</taxon>
        <taxon>Rhabditida</taxon>
        <taxon>Rhabditina</taxon>
        <taxon>Rhabditomorpha</taxon>
        <taxon>Strongyloidea</taxon>
        <taxon>Trichostrongylidae</taxon>
        <taxon>Haemonchus</taxon>
    </lineage>
</organism>
<evidence type="ECO:0000313" key="3">
    <source>
        <dbReference type="Proteomes" id="UP000268014"/>
    </source>
</evidence>
<proteinExistence type="predicted"/>
<dbReference type="Proteomes" id="UP000268014">
    <property type="component" value="Unassembled WGS sequence"/>
</dbReference>
<keyword evidence="3" id="KW-1185">Reference proteome</keyword>